<reference evidence="2" key="2">
    <citation type="submission" date="2022-01" db="EMBL/GenBank/DDBJ databases">
        <authorList>
            <person name="Yamashiro T."/>
            <person name="Shiraishi A."/>
            <person name="Satake H."/>
            <person name="Nakayama K."/>
        </authorList>
    </citation>
    <scope>NUCLEOTIDE SEQUENCE</scope>
</reference>
<feature type="compositionally biased region" description="Basic and acidic residues" evidence="1">
    <location>
        <begin position="19"/>
        <end position="48"/>
    </location>
</feature>
<accession>A0ABQ5DNX7</accession>
<gene>
    <name evidence="2" type="ORF">Tco_0939947</name>
</gene>
<name>A0ABQ5DNX7_9ASTR</name>
<evidence type="ECO:0000256" key="1">
    <source>
        <dbReference type="SAM" id="MobiDB-lite"/>
    </source>
</evidence>
<comment type="caution">
    <text evidence="2">The sequence shown here is derived from an EMBL/GenBank/DDBJ whole genome shotgun (WGS) entry which is preliminary data.</text>
</comment>
<dbReference type="Proteomes" id="UP001151760">
    <property type="component" value="Unassembled WGS sequence"/>
</dbReference>
<organism evidence="2 3">
    <name type="scientific">Tanacetum coccineum</name>
    <dbReference type="NCBI Taxonomy" id="301880"/>
    <lineage>
        <taxon>Eukaryota</taxon>
        <taxon>Viridiplantae</taxon>
        <taxon>Streptophyta</taxon>
        <taxon>Embryophyta</taxon>
        <taxon>Tracheophyta</taxon>
        <taxon>Spermatophyta</taxon>
        <taxon>Magnoliopsida</taxon>
        <taxon>eudicotyledons</taxon>
        <taxon>Gunneridae</taxon>
        <taxon>Pentapetalae</taxon>
        <taxon>asterids</taxon>
        <taxon>campanulids</taxon>
        <taxon>Asterales</taxon>
        <taxon>Asteraceae</taxon>
        <taxon>Asteroideae</taxon>
        <taxon>Anthemideae</taxon>
        <taxon>Anthemidinae</taxon>
        <taxon>Tanacetum</taxon>
    </lineage>
</organism>
<reference evidence="2" key="1">
    <citation type="journal article" date="2022" name="Int. J. Mol. Sci.">
        <title>Draft Genome of Tanacetum Coccineum: Genomic Comparison of Closely Related Tanacetum-Family Plants.</title>
        <authorList>
            <person name="Yamashiro T."/>
            <person name="Shiraishi A."/>
            <person name="Nakayama K."/>
            <person name="Satake H."/>
        </authorList>
    </citation>
    <scope>NUCLEOTIDE SEQUENCE</scope>
</reference>
<keyword evidence="3" id="KW-1185">Reference proteome</keyword>
<sequence length="188" mass="22154">MEFERNTVPQTACRTLVVRPRDQDDPHDDAHLEGENSAKRQKTSEHEAYVFGESSSGQVFQEEQAPLTSGNQEQDDDFDFWTDSYASDDDEILTKQVSQDIMEEVSLTIDEAKLRKMADEMLRQSGLKSYNNDIKYGYVQKDLTKGEVEYLKLFKEEIEERLKHHRQMRRWEMFMNGRPLGPRRERPE</sequence>
<dbReference type="EMBL" id="BQNB010015441">
    <property type="protein sequence ID" value="GJT40082.1"/>
    <property type="molecule type" value="Genomic_DNA"/>
</dbReference>
<feature type="region of interest" description="Disordered" evidence="1">
    <location>
        <begin position="1"/>
        <end position="77"/>
    </location>
</feature>
<protein>
    <submittedName>
        <fullName evidence="2">Uncharacterized protein</fullName>
    </submittedName>
</protein>
<evidence type="ECO:0000313" key="2">
    <source>
        <dbReference type="EMBL" id="GJT40082.1"/>
    </source>
</evidence>
<proteinExistence type="predicted"/>
<evidence type="ECO:0000313" key="3">
    <source>
        <dbReference type="Proteomes" id="UP001151760"/>
    </source>
</evidence>
<feature type="compositionally biased region" description="Polar residues" evidence="1">
    <location>
        <begin position="53"/>
        <end position="72"/>
    </location>
</feature>